<evidence type="ECO:0000256" key="1">
    <source>
        <dbReference type="SAM" id="MobiDB-lite"/>
    </source>
</evidence>
<evidence type="ECO:0000313" key="3">
    <source>
        <dbReference type="Proteomes" id="UP001447188"/>
    </source>
</evidence>
<feature type="region of interest" description="Disordered" evidence="1">
    <location>
        <begin position="1"/>
        <end position="105"/>
    </location>
</feature>
<comment type="caution">
    <text evidence="2">The sequence shown here is derived from an EMBL/GenBank/DDBJ whole genome shotgun (WGS) entry which is preliminary data.</text>
</comment>
<reference evidence="2 3" key="1">
    <citation type="submission" date="2024-02" db="EMBL/GenBank/DDBJ databases">
        <title>Discinaceae phylogenomics.</title>
        <authorList>
            <person name="Dirks A.C."/>
            <person name="James T.Y."/>
        </authorList>
    </citation>
    <scope>NUCLEOTIDE SEQUENCE [LARGE SCALE GENOMIC DNA]</scope>
    <source>
        <strain evidence="2 3">ACD0624</strain>
    </source>
</reference>
<protein>
    <submittedName>
        <fullName evidence="2">Uncharacterized protein</fullName>
    </submittedName>
</protein>
<dbReference type="EMBL" id="JBBBZM010000043">
    <property type="protein sequence ID" value="KAL0636859.1"/>
    <property type="molecule type" value="Genomic_DNA"/>
</dbReference>
<sequence length="225" mass="25041">MFGSGSTSAHIATITAPLQSLKRRRRGSLEQEEQRGGQQHETHSEVYASTKRRRGPLAHSRDTFQLSFLTPPVDTHQSSLQEDPFKSYKTYQPTPPVDSDSDSSSDHFAARFAVAVQHEDRDDDMMDETFAASQASDMPWGRMPQVIIGPPTPVSEMGPGMGRLDVGGDVDMDRRQGTVSPVGMEDPRVGIVETERKKTGGLFRMGFRADCEKCRMRVPGHYSHF</sequence>
<accession>A0ABR3GLR3</accession>
<keyword evidence="3" id="KW-1185">Reference proteome</keyword>
<gene>
    <name evidence="2" type="ORF">Q9L58_004217</name>
</gene>
<proteinExistence type="predicted"/>
<feature type="compositionally biased region" description="Basic and acidic residues" evidence="1">
    <location>
        <begin position="27"/>
        <end position="44"/>
    </location>
</feature>
<name>A0ABR3GLR3_9PEZI</name>
<organism evidence="2 3">
    <name type="scientific">Discina gigas</name>
    <dbReference type="NCBI Taxonomy" id="1032678"/>
    <lineage>
        <taxon>Eukaryota</taxon>
        <taxon>Fungi</taxon>
        <taxon>Dikarya</taxon>
        <taxon>Ascomycota</taxon>
        <taxon>Pezizomycotina</taxon>
        <taxon>Pezizomycetes</taxon>
        <taxon>Pezizales</taxon>
        <taxon>Discinaceae</taxon>
        <taxon>Discina</taxon>
    </lineage>
</organism>
<evidence type="ECO:0000313" key="2">
    <source>
        <dbReference type="EMBL" id="KAL0636859.1"/>
    </source>
</evidence>
<feature type="compositionally biased region" description="Polar residues" evidence="1">
    <location>
        <begin position="1"/>
        <end position="10"/>
    </location>
</feature>
<dbReference type="Proteomes" id="UP001447188">
    <property type="component" value="Unassembled WGS sequence"/>
</dbReference>